<dbReference type="InterPro" id="IPR001733">
    <property type="entry name" value="Peptidase_S26B"/>
</dbReference>
<dbReference type="RefSeq" id="WP_237582724.1">
    <property type="nucleotide sequence ID" value="NZ_CEML01000001.1"/>
</dbReference>
<dbReference type="GO" id="GO:0009003">
    <property type="term" value="F:signal peptidase activity"/>
    <property type="evidence" value="ECO:0007669"/>
    <property type="project" value="UniProtKB-EC"/>
</dbReference>
<feature type="region of interest" description="Disordered" evidence="5">
    <location>
        <begin position="232"/>
        <end position="261"/>
    </location>
</feature>
<dbReference type="PANTHER" id="PTHR10806:SF6">
    <property type="entry name" value="SIGNAL PEPTIDASE COMPLEX CATALYTIC SUBUNIT SEC11"/>
    <property type="match status" value="1"/>
</dbReference>
<evidence type="ECO:0000256" key="3">
    <source>
        <dbReference type="ARBA" id="ARBA00022989"/>
    </source>
</evidence>
<dbReference type="EMBL" id="LN831302">
    <property type="protein sequence ID" value="CQH43762.1"/>
    <property type="molecule type" value="Genomic_DNA"/>
</dbReference>
<dbReference type="InterPro" id="IPR036286">
    <property type="entry name" value="LexA/Signal_pep-like_sf"/>
</dbReference>
<evidence type="ECO:0000313" key="7">
    <source>
        <dbReference type="EMBL" id="CQH43762.1"/>
    </source>
</evidence>
<feature type="transmembrane region" description="Helical" evidence="6">
    <location>
        <begin position="39"/>
        <end position="62"/>
    </location>
</feature>
<gene>
    <name evidence="7" type="primary">sec11</name>
    <name evidence="7" type="ORF">HHUB_1009</name>
</gene>
<dbReference type="GeneID" id="91108451"/>
<sequence length="261" mass="27777">MTNGDDVPDPRGGPRAALVWFLRTDHGAVMFVREAASSALTVAMVGLLLFSVSGVWPPLVAVESGSMQPNMERGDLVFVMEEQRFAPEYATGDTGVVTHQDATDHGYRQFGGLGDVVVYQPYGNARETPVIHRARFWVDDGENWYSKADPEYVDADNCEELRNCPAPHAGFITKGDNSVTNDYYDQTRGISSPVKPAWVKGTAEYRIPYLGWVRLTFAGTLTPGTTSADVASAGASGGGPAAIGADSTAENGSGVALAPVT</sequence>
<protein>
    <submittedName>
        <fullName evidence="7">Signal peptidase I</fullName>
        <ecNumber evidence="7">3.4.21.89</ecNumber>
    </submittedName>
</protein>
<dbReference type="InterPro" id="IPR019533">
    <property type="entry name" value="Peptidase_S26"/>
</dbReference>
<dbReference type="EC" id="3.4.21.89" evidence="7"/>
<dbReference type="STRING" id="1407499.HHUB_1009"/>
<evidence type="ECO:0000256" key="1">
    <source>
        <dbReference type="ARBA" id="ARBA00004370"/>
    </source>
</evidence>
<dbReference type="AlphaFoldDB" id="A0A0U5CUZ1"/>
<comment type="subcellular location">
    <subcellularLocation>
        <location evidence="1">Membrane</location>
    </subcellularLocation>
</comment>
<dbReference type="KEGG" id="hhb:Hhub_1009"/>
<dbReference type="SUPFAM" id="SSF51306">
    <property type="entry name" value="LexA/Signal peptidase"/>
    <property type="match status" value="1"/>
</dbReference>
<dbReference type="Proteomes" id="UP000066737">
    <property type="component" value="Chromosome I"/>
</dbReference>
<keyword evidence="2 6" id="KW-0812">Transmembrane</keyword>
<keyword evidence="7" id="KW-0378">Hydrolase</keyword>
<dbReference type="GO" id="GO:0016020">
    <property type="term" value="C:membrane"/>
    <property type="evidence" value="ECO:0007669"/>
    <property type="project" value="UniProtKB-SubCell"/>
</dbReference>
<name>A0A0U5CUZ1_9EURY</name>
<dbReference type="GO" id="GO:0006465">
    <property type="term" value="P:signal peptide processing"/>
    <property type="evidence" value="ECO:0007669"/>
    <property type="project" value="InterPro"/>
</dbReference>
<keyword evidence="3 6" id="KW-1133">Transmembrane helix</keyword>
<dbReference type="PANTHER" id="PTHR10806">
    <property type="entry name" value="SIGNAL PEPTIDASE COMPLEX CATALYTIC SUBUNIT SEC11"/>
    <property type="match status" value="1"/>
</dbReference>
<reference evidence="8" key="1">
    <citation type="journal article" date="2016" name="Environ. Microbiol.">
        <title>The complete genome of a viable archaeum isolated from 123-million-year-old rock salt.</title>
        <authorList>
            <person name="Jaakkola S.T."/>
            <person name="Pfeiffer F."/>
            <person name="Ravantti J.J."/>
            <person name="Guo Q."/>
            <person name="Liu Y."/>
            <person name="Chen X."/>
            <person name="Ma H."/>
            <person name="Yang C."/>
            <person name="Oksanen H.M."/>
            <person name="Bamford D.H."/>
        </authorList>
    </citation>
    <scope>NUCLEOTIDE SEQUENCE</scope>
    <source>
        <strain evidence="8">JI20-1</strain>
    </source>
</reference>
<keyword evidence="8" id="KW-1185">Reference proteome</keyword>
<evidence type="ECO:0000313" key="8">
    <source>
        <dbReference type="Proteomes" id="UP000066737"/>
    </source>
</evidence>
<evidence type="ECO:0000256" key="4">
    <source>
        <dbReference type="ARBA" id="ARBA00023136"/>
    </source>
</evidence>
<evidence type="ECO:0000256" key="6">
    <source>
        <dbReference type="SAM" id="Phobius"/>
    </source>
</evidence>
<accession>A0A0U5CUZ1</accession>
<dbReference type="CDD" id="cd06530">
    <property type="entry name" value="S26_SPase_I"/>
    <property type="match status" value="1"/>
</dbReference>
<organism evidence="7 8">
    <name type="scientific">Halobacterium hubeiense</name>
    <dbReference type="NCBI Taxonomy" id="1407499"/>
    <lineage>
        <taxon>Archaea</taxon>
        <taxon>Methanobacteriati</taxon>
        <taxon>Methanobacteriota</taxon>
        <taxon>Stenosarchaea group</taxon>
        <taxon>Halobacteria</taxon>
        <taxon>Halobacteriales</taxon>
        <taxon>Halobacteriaceae</taxon>
        <taxon>Halobacterium</taxon>
    </lineage>
</organism>
<evidence type="ECO:0000256" key="5">
    <source>
        <dbReference type="SAM" id="MobiDB-lite"/>
    </source>
</evidence>
<evidence type="ECO:0000256" key="2">
    <source>
        <dbReference type="ARBA" id="ARBA00022692"/>
    </source>
</evidence>
<keyword evidence="4 6" id="KW-0472">Membrane</keyword>
<proteinExistence type="predicted"/>
<dbReference type="GO" id="GO:0004252">
    <property type="term" value="F:serine-type endopeptidase activity"/>
    <property type="evidence" value="ECO:0007669"/>
    <property type="project" value="InterPro"/>
</dbReference>